<evidence type="ECO:0000256" key="1">
    <source>
        <dbReference type="ARBA" id="ARBA00008710"/>
    </source>
</evidence>
<dbReference type="Proteomes" id="UP000037023">
    <property type="component" value="Unassembled WGS sequence"/>
</dbReference>
<accession>A0A0L8KK76</accession>
<dbReference type="Pfam" id="PF04075">
    <property type="entry name" value="F420H2_quin_red"/>
    <property type="match status" value="1"/>
</dbReference>
<dbReference type="PANTHER" id="PTHR39428:SF3">
    <property type="entry name" value="DEAZAFLAVIN-DEPENDENT NITROREDUCTASE"/>
    <property type="match status" value="1"/>
</dbReference>
<dbReference type="GO" id="GO:0005886">
    <property type="term" value="C:plasma membrane"/>
    <property type="evidence" value="ECO:0007669"/>
    <property type="project" value="TreeGrafter"/>
</dbReference>
<dbReference type="GO" id="GO:0016491">
    <property type="term" value="F:oxidoreductase activity"/>
    <property type="evidence" value="ECO:0007669"/>
    <property type="project" value="InterPro"/>
</dbReference>
<reference evidence="3 4" key="1">
    <citation type="submission" date="2015-06" db="EMBL/GenBank/DDBJ databases">
        <authorList>
            <person name="Hoefler B.C."/>
            <person name="Straight P.D."/>
        </authorList>
    </citation>
    <scope>NUCLEOTIDE SEQUENCE [LARGE SCALE GENOMIC DNA]</scope>
    <source>
        <strain evidence="3 4">NRRL 3427</strain>
    </source>
</reference>
<comment type="catalytic activity">
    <reaction evidence="2">
        <text>oxidized coenzyme F420-(gamma-L-Glu)(n) + a quinol + H(+) = reduced coenzyme F420-(gamma-L-Glu)(n) + a quinone</text>
        <dbReference type="Rhea" id="RHEA:39663"/>
        <dbReference type="Rhea" id="RHEA-COMP:12939"/>
        <dbReference type="Rhea" id="RHEA-COMP:14378"/>
        <dbReference type="ChEBI" id="CHEBI:15378"/>
        <dbReference type="ChEBI" id="CHEBI:24646"/>
        <dbReference type="ChEBI" id="CHEBI:132124"/>
        <dbReference type="ChEBI" id="CHEBI:133980"/>
        <dbReference type="ChEBI" id="CHEBI:139511"/>
    </reaction>
</comment>
<comment type="caution">
    <text evidence="3">The sequence shown here is derived from an EMBL/GenBank/DDBJ whole genome shotgun (WGS) entry which is preliminary data.</text>
</comment>
<organism evidence="3 4">
    <name type="scientific">Streptomyces viridochromogenes</name>
    <dbReference type="NCBI Taxonomy" id="1938"/>
    <lineage>
        <taxon>Bacteria</taxon>
        <taxon>Bacillati</taxon>
        <taxon>Actinomycetota</taxon>
        <taxon>Actinomycetes</taxon>
        <taxon>Kitasatosporales</taxon>
        <taxon>Streptomycetaceae</taxon>
        <taxon>Streptomyces</taxon>
    </lineage>
</organism>
<evidence type="ECO:0000256" key="2">
    <source>
        <dbReference type="ARBA" id="ARBA00049106"/>
    </source>
</evidence>
<name>A0A0L8KK76_STRVR</name>
<dbReference type="AlphaFoldDB" id="A0A0L8KK76"/>
<protein>
    <submittedName>
        <fullName evidence="3">Nitroreductase</fullName>
    </submittedName>
</protein>
<sequence length="150" mass="16736">MAETKRKPGTPGAFSRWMQKRMNARMIRKVRDGKATFMGMDVLILNTVGSRSGQPRVTPVAWFGDGKDAWLSIASGGGTQNPDWYTNLMANPERATVELPGGDPVKITPVKLAGEEREAAWKLISTAQPRMIKYQSKSERQYPIVKMTPR</sequence>
<dbReference type="EMBL" id="LGUP01000143">
    <property type="protein sequence ID" value="KOG26281.1"/>
    <property type="molecule type" value="Genomic_DNA"/>
</dbReference>
<evidence type="ECO:0000313" key="4">
    <source>
        <dbReference type="Proteomes" id="UP000037023"/>
    </source>
</evidence>
<dbReference type="Gene3D" id="2.30.110.10">
    <property type="entry name" value="Electron Transport, Fmn-binding Protein, Chain A"/>
    <property type="match status" value="1"/>
</dbReference>
<gene>
    <name evidence="3" type="ORF">ADK34_16840</name>
</gene>
<dbReference type="InterPro" id="IPR004378">
    <property type="entry name" value="F420H2_quin_Rdtase"/>
</dbReference>
<dbReference type="RefSeq" id="WP_033205739.1">
    <property type="nucleotide sequence ID" value="NZ_LGUP01000143.1"/>
</dbReference>
<dbReference type="PATRIC" id="fig|1938.6.peg.3642"/>
<dbReference type="GO" id="GO:0070967">
    <property type="term" value="F:coenzyme F420 binding"/>
    <property type="evidence" value="ECO:0007669"/>
    <property type="project" value="TreeGrafter"/>
</dbReference>
<dbReference type="InterPro" id="IPR012349">
    <property type="entry name" value="Split_barrel_FMN-bd"/>
</dbReference>
<dbReference type="PANTHER" id="PTHR39428">
    <property type="entry name" value="F420H(2)-DEPENDENT QUINONE REDUCTASE RV1261C"/>
    <property type="match status" value="1"/>
</dbReference>
<dbReference type="NCBIfam" id="TIGR00026">
    <property type="entry name" value="hi_GC_TIGR00026"/>
    <property type="match status" value="1"/>
</dbReference>
<proteinExistence type="inferred from homology"/>
<evidence type="ECO:0000313" key="3">
    <source>
        <dbReference type="EMBL" id="KOG26281.1"/>
    </source>
</evidence>
<comment type="similarity">
    <text evidence="1">Belongs to the F420H(2)-dependent quinone reductase family.</text>
</comment>